<proteinExistence type="predicted"/>
<gene>
    <name evidence="2" type="ORF">TPSB3V08_LOCUS8919</name>
</gene>
<reference evidence="2" key="1">
    <citation type="submission" date="2020-11" db="EMBL/GenBank/DDBJ databases">
        <authorList>
            <person name="Tran Van P."/>
        </authorList>
    </citation>
    <scope>NUCLEOTIDE SEQUENCE</scope>
</reference>
<evidence type="ECO:0000256" key="1">
    <source>
        <dbReference type="SAM" id="MobiDB-lite"/>
    </source>
</evidence>
<accession>A0A7R9DEI3</accession>
<feature type="region of interest" description="Disordered" evidence="1">
    <location>
        <begin position="1"/>
        <end position="24"/>
    </location>
</feature>
<protein>
    <submittedName>
        <fullName evidence="2">Uncharacterized protein</fullName>
    </submittedName>
</protein>
<name>A0A7R9DEI3_TIMPO</name>
<feature type="compositionally biased region" description="Polar residues" evidence="1">
    <location>
        <begin position="1"/>
        <end position="14"/>
    </location>
</feature>
<dbReference type="AlphaFoldDB" id="A0A7R9DEI3"/>
<feature type="compositionally biased region" description="Basic and acidic residues" evidence="1">
    <location>
        <begin position="15"/>
        <end position="24"/>
    </location>
</feature>
<sequence length="155" mass="17716">MYTNTHEQHPQPNDRTTDKQRGAPDRRHAGWVACRYSVSPQLGSTLQTHSFHISHNEHKYLIVLHRVRCACLNPIERRRKTKEDPIELVHLVLQATRQSSENLVKHYLYYLQVVMTSATNKYYDHTSEPASLDISSVGSFGVSLTLCRDKAGGNC</sequence>
<evidence type="ECO:0000313" key="2">
    <source>
        <dbReference type="EMBL" id="CAD7413278.1"/>
    </source>
</evidence>
<organism evidence="2">
    <name type="scientific">Timema poppense</name>
    <name type="common">Walking stick</name>
    <dbReference type="NCBI Taxonomy" id="170557"/>
    <lineage>
        <taxon>Eukaryota</taxon>
        <taxon>Metazoa</taxon>
        <taxon>Ecdysozoa</taxon>
        <taxon>Arthropoda</taxon>
        <taxon>Hexapoda</taxon>
        <taxon>Insecta</taxon>
        <taxon>Pterygota</taxon>
        <taxon>Neoptera</taxon>
        <taxon>Polyneoptera</taxon>
        <taxon>Phasmatodea</taxon>
        <taxon>Timematodea</taxon>
        <taxon>Timematoidea</taxon>
        <taxon>Timematidae</taxon>
        <taxon>Timema</taxon>
    </lineage>
</organism>
<dbReference type="EMBL" id="OD006719">
    <property type="protein sequence ID" value="CAD7413278.1"/>
    <property type="molecule type" value="Genomic_DNA"/>
</dbReference>